<dbReference type="GO" id="GO:0006189">
    <property type="term" value="P:'de novo' IMP biosynthetic process"/>
    <property type="evidence" value="ECO:0007669"/>
    <property type="project" value="TreeGrafter"/>
</dbReference>
<evidence type="ECO:0000256" key="1">
    <source>
        <dbReference type="ARBA" id="ARBA00004672"/>
    </source>
</evidence>
<accession>A0A9Q0KA48</accession>
<dbReference type="GO" id="GO:0004639">
    <property type="term" value="F:phosphoribosylaminoimidazolesuccinocarboxamide synthase activity"/>
    <property type="evidence" value="ECO:0007669"/>
    <property type="project" value="UniProtKB-EC"/>
</dbReference>
<protein>
    <recommendedName>
        <fullName evidence="2">phosphoribosylaminoimidazolesuccinocarboxamide synthase</fullName>
        <ecNumber evidence="2">6.3.2.6</ecNumber>
    </recommendedName>
</protein>
<comment type="pathway">
    <text evidence="1">Purine metabolism; IMP biosynthesis via de novo pathway; 5-amino-1-(5-phospho-D-ribosyl)imidazole-4-carboxamide from 5-amino-1-(5-phospho-D-ribosyl)imidazole-4-carboxylate: step 1/2.</text>
</comment>
<dbReference type="AlphaFoldDB" id="A0A9Q0KA48"/>
<dbReference type="PANTHER" id="PTHR43700:SF1">
    <property type="entry name" value="PHOSPHORIBOSYLAMINOIMIDAZOLE-SUCCINOCARBOXAMIDE SYNTHASE"/>
    <property type="match status" value="1"/>
</dbReference>
<proteinExistence type="predicted"/>
<reference evidence="3" key="1">
    <citation type="journal article" date="2023" name="Plant J.">
        <title>The genome of the king protea, Protea cynaroides.</title>
        <authorList>
            <person name="Chang J."/>
            <person name="Duong T.A."/>
            <person name="Schoeman C."/>
            <person name="Ma X."/>
            <person name="Roodt D."/>
            <person name="Barker N."/>
            <person name="Li Z."/>
            <person name="Van de Peer Y."/>
            <person name="Mizrachi E."/>
        </authorList>
    </citation>
    <scope>NUCLEOTIDE SEQUENCE</scope>
    <source>
        <tissue evidence="3">Young leaves</tissue>
    </source>
</reference>
<evidence type="ECO:0000313" key="4">
    <source>
        <dbReference type="Proteomes" id="UP001141806"/>
    </source>
</evidence>
<dbReference type="EC" id="6.3.2.6" evidence="2"/>
<name>A0A9Q0KA48_9MAGN</name>
<evidence type="ECO:0000256" key="2">
    <source>
        <dbReference type="ARBA" id="ARBA00012217"/>
    </source>
</evidence>
<gene>
    <name evidence="3" type="ORF">NE237_018470</name>
</gene>
<evidence type="ECO:0000313" key="3">
    <source>
        <dbReference type="EMBL" id="KAJ4966621.1"/>
    </source>
</evidence>
<comment type="caution">
    <text evidence="3">The sequence shown here is derived from an EMBL/GenBank/DDBJ whole genome shotgun (WGS) entry which is preliminary data.</text>
</comment>
<dbReference type="PANTHER" id="PTHR43700">
    <property type="entry name" value="PHOSPHORIBOSYLAMINOIMIDAZOLE-SUCCINOCARBOXAMIDE SYNTHASE"/>
    <property type="match status" value="1"/>
</dbReference>
<keyword evidence="4" id="KW-1185">Reference proteome</keyword>
<organism evidence="3 4">
    <name type="scientific">Protea cynaroides</name>
    <dbReference type="NCBI Taxonomy" id="273540"/>
    <lineage>
        <taxon>Eukaryota</taxon>
        <taxon>Viridiplantae</taxon>
        <taxon>Streptophyta</taxon>
        <taxon>Embryophyta</taxon>
        <taxon>Tracheophyta</taxon>
        <taxon>Spermatophyta</taxon>
        <taxon>Magnoliopsida</taxon>
        <taxon>Proteales</taxon>
        <taxon>Proteaceae</taxon>
        <taxon>Protea</taxon>
    </lineage>
</organism>
<dbReference type="GO" id="GO:0009570">
    <property type="term" value="C:chloroplast stroma"/>
    <property type="evidence" value="ECO:0007669"/>
    <property type="project" value="TreeGrafter"/>
</dbReference>
<dbReference type="OrthoDB" id="9991235at2759"/>
<dbReference type="EMBL" id="JAMYWD010000007">
    <property type="protein sequence ID" value="KAJ4966621.1"/>
    <property type="molecule type" value="Genomic_DNA"/>
</dbReference>
<sequence length="109" mass="12879">MYFLMVIELELMTQAEFDEARRKALSLFESGQEFLRLWFKEHCNPYEEGVLSDAPEELVCELAWRYLLLYETITNSRFQPPWREEVIKYSAYGNCLMDDGLFGFIGANT</sequence>
<dbReference type="Proteomes" id="UP001141806">
    <property type="component" value="Unassembled WGS sequence"/>
</dbReference>